<protein>
    <submittedName>
        <fullName evidence="1">Uncharacterized protein</fullName>
    </submittedName>
</protein>
<sequence>MPITSPKNRNIWKRDPRMSIHRNLEEVGEVAVASTSGALAQFISSARITPSILDDRSGVQFLAREVSGCSVS</sequence>
<name>A0A8E2DW35_9PEZI</name>
<evidence type="ECO:0000313" key="1">
    <source>
        <dbReference type="EMBL" id="OCK72817.1"/>
    </source>
</evidence>
<accession>A0A8E2DW35</accession>
<keyword evidence="2" id="KW-1185">Reference proteome</keyword>
<organism evidence="1 2">
    <name type="scientific">Lepidopterella palustris CBS 459.81</name>
    <dbReference type="NCBI Taxonomy" id="1314670"/>
    <lineage>
        <taxon>Eukaryota</taxon>
        <taxon>Fungi</taxon>
        <taxon>Dikarya</taxon>
        <taxon>Ascomycota</taxon>
        <taxon>Pezizomycotina</taxon>
        <taxon>Dothideomycetes</taxon>
        <taxon>Pleosporomycetidae</taxon>
        <taxon>Mytilinidiales</taxon>
        <taxon>Argynnaceae</taxon>
        <taxon>Lepidopterella</taxon>
    </lineage>
</organism>
<dbReference type="AlphaFoldDB" id="A0A8E2DW35"/>
<dbReference type="Proteomes" id="UP000250266">
    <property type="component" value="Unassembled WGS sequence"/>
</dbReference>
<dbReference type="EMBL" id="KV746388">
    <property type="protein sequence ID" value="OCK72817.1"/>
    <property type="molecule type" value="Genomic_DNA"/>
</dbReference>
<proteinExistence type="predicted"/>
<evidence type="ECO:0000313" key="2">
    <source>
        <dbReference type="Proteomes" id="UP000250266"/>
    </source>
</evidence>
<dbReference type="OrthoDB" id="329835at2759"/>
<gene>
    <name evidence="1" type="ORF">K432DRAFT_452922</name>
</gene>
<reference evidence="1 2" key="1">
    <citation type="journal article" date="2016" name="Nat. Commun.">
        <title>Ectomycorrhizal ecology is imprinted in the genome of the dominant symbiotic fungus Cenococcum geophilum.</title>
        <authorList>
            <consortium name="DOE Joint Genome Institute"/>
            <person name="Peter M."/>
            <person name="Kohler A."/>
            <person name="Ohm R.A."/>
            <person name="Kuo A."/>
            <person name="Krutzmann J."/>
            <person name="Morin E."/>
            <person name="Arend M."/>
            <person name="Barry K.W."/>
            <person name="Binder M."/>
            <person name="Choi C."/>
            <person name="Clum A."/>
            <person name="Copeland A."/>
            <person name="Grisel N."/>
            <person name="Haridas S."/>
            <person name="Kipfer T."/>
            <person name="LaButti K."/>
            <person name="Lindquist E."/>
            <person name="Lipzen A."/>
            <person name="Maire R."/>
            <person name="Meier B."/>
            <person name="Mihaltcheva S."/>
            <person name="Molinier V."/>
            <person name="Murat C."/>
            <person name="Poggeler S."/>
            <person name="Quandt C.A."/>
            <person name="Sperisen C."/>
            <person name="Tritt A."/>
            <person name="Tisserant E."/>
            <person name="Crous P.W."/>
            <person name="Henrissat B."/>
            <person name="Nehls U."/>
            <person name="Egli S."/>
            <person name="Spatafora J.W."/>
            <person name="Grigoriev I.V."/>
            <person name="Martin F.M."/>
        </authorList>
    </citation>
    <scope>NUCLEOTIDE SEQUENCE [LARGE SCALE GENOMIC DNA]</scope>
    <source>
        <strain evidence="1 2">CBS 459.81</strain>
    </source>
</reference>